<organism evidence="3 4">
    <name type="scientific">Pseudomonas quercus</name>
    <dbReference type="NCBI Taxonomy" id="2722792"/>
    <lineage>
        <taxon>Bacteria</taxon>
        <taxon>Pseudomonadati</taxon>
        <taxon>Pseudomonadota</taxon>
        <taxon>Gammaproteobacteria</taxon>
        <taxon>Pseudomonadales</taxon>
        <taxon>Pseudomonadaceae</taxon>
        <taxon>Pseudomonas</taxon>
    </lineage>
</organism>
<evidence type="ECO:0000259" key="2">
    <source>
        <dbReference type="Pfam" id="PF01464"/>
    </source>
</evidence>
<dbReference type="SUPFAM" id="SSF53955">
    <property type="entry name" value="Lysozyme-like"/>
    <property type="match status" value="1"/>
</dbReference>
<dbReference type="InterPro" id="IPR023346">
    <property type="entry name" value="Lysozyme-like_dom_sf"/>
</dbReference>
<keyword evidence="4" id="KW-1185">Reference proteome</keyword>
<dbReference type="RefSeq" id="WP_168080815.1">
    <property type="nucleotide sequence ID" value="NZ_JAAVJI010000001.1"/>
</dbReference>
<dbReference type="CDD" id="cd13400">
    <property type="entry name" value="LT_IagB-like"/>
    <property type="match status" value="1"/>
</dbReference>
<feature type="signal peptide" evidence="1">
    <location>
        <begin position="1"/>
        <end position="18"/>
    </location>
</feature>
<evidence type="ECO:0000256" key="1">
    <source>
        <dbReference type="SAM" id="SignalP"/>
    </source>
</evidence>
<name>A0ABX0Y963_9PSED</name>
<comment type="caution">
    <text evidence="3">The sequence shown here is derived from an EMBL/GenBank/DDBJ whole genome shotgun (WGS) entry which is preliminary data.</text>
</comment>
<protein>
    <submittedName>
        <fullName evidence="3">Transglycosylase SLT domain-containing protein</fullName>
    </submittedName>
</protein>
<feature type="domain" description="Transglycosylase SLT" evidence="2">
    <location>
        <begin position="19"/>
        <end position="134"/>
    </location>
</feature>
<keyword evidence="1" id="KW-0732">Signal</keyword>
<gene>
    <name evidence="3" type="ORF">HBH25_01560</name>
</gene>
<evidence type="ECO:0000313" key="4">
    <source>
        <dbReference type="Proteomes" id="UP000746535"/>
    </source>
</evidence>
<evidence type="ECO:0000313" key="3">
    <source>
        <dbReference type="EMBL" id="NJO99555.1"/>
    </source>
</evidence>
<dbReference type="Gene3D" id="1.10.530.10">
    <property type="match status" value="1"/>
</dbReference>
<dbReference type="Proteomes" id="UP000746535">
    <property type="component" value="Unassembled WGS sequence"/>
</dbReference>
<dbReference type="EMBL" id="JAAVJI010000001">
    <property type="protein sequence ID" value="NJO99555.1"/>
    <property type="molecule type" value="Genomic_DNA"/>
</dbReference>
<sequence>MKRWLPLALWLFSASAVAQCFEAAGLRYGIDPLLLAAIAEVESSGRHRAVNHNADGSRDVGLMQINSYHFPRLVQRGITEARLQNDACLSVEVGASILQGFIERHGYNWTAVGAYNAGSAAASEDKRQAYARKVWVRYRQLMAVPR</sequence>
<dbReference type="Pfam" id="PF01464">
    <property type="entry name" value="SLT"/>
    <property type="match status" value="1"/>
</dbReference>
<dbReference type="InterPro" id="IPR008258">
    <property type="entry name" value="Transglycosylase_SLT_dom_1"/>
</dbReference>
<proteinExistence type="predicted"/>
<accession>A0ABX0Y963</accession>
<feature type="chain" id="PRO_5046600158" evidence="1">
    <location>
        <begin position="19"/>
        <end position="146"/>
    </location>
</feature>
<reference evidence="3 4" key="1">
    <citation type="submission" date="2020-03" db="EMBL/GenBank/DDBJ databases">
        <authorList>
            <person name="Wang L."/>
            <person name="He N."/>
            <person name="Li Y."/>
            <person name="Fang Y."/>
            <person name="Zhang F."/>
        </authorList>
    </citation>
    <scope>NUCLEOTIDE SEQUENCE [LARGE SCALE GENOMIC DNA]</scope>
    <source>
        <strain evidence="4">hsmgli-8</strain>
    </source>
</reference>